<dbReference type="PANTHER" id="PTHR46401">
    <property type="entry name" value="GLYCOSYLTRANSFERASE WBBK-RELATED"/>
    <property type="match status" value="1"/>
</dbReference>
<dbReference type="Proteomes" id="UP000634134">
    <property type="component" value="Unassembled WGS sequence"/>
</dbReference>
<dbReference type="Pfam" id="PF00534">
    <property type="entry name" value="Glycos_transf_1"/>
    <property type="match status" value="1"/>
</dbReference>
<dbReference type="EMBL" id="JACYGY010000002">
    <property type="protein sequence ID" value="MBE9466537.1"/>
    <property type="molecule type" value="Genomic_DNA"/>
</dbReference>
<feature type="domain" description="Glycosyltransferase subfamily 4-like N-terminal" evidence="3">
    <location>
        <begin position="81"/>
        <end position="155"/>
    </location>
</feature>
<keyword evidence="5" id="KW-1185">Reference proteome</keyword>
<organism evidence="4 5">
    <name type="scientific">Dyadobacter subterraneus</name>
    <dbReference type="NCBI Taxonomy" id="2773304"/>
    <lineage>
        <taxon>Bacteria</taxon>
        <taxon>Pseudomonadati</taxon>
        <taxon>Bacteroidota</taxon>
        <taxon>Cytophagia</taxon>
        <taxon>Cytophagales</taxon>
        <taxon>Spirosomataceae</taxon>
        <taxon>Dyadobacter</taxon>
    </lineage>
</organism>
<comment type="caution">
    <text evidence="4">The sequence shown here is derived from an EMBL/GenBank/DDBJ whole genome shotgun (WGS) entry which is preliminary data.</text>
</comment>
<keyword evidence="1" id="KW-0808">Transferase</keyword>
<evidence type="ECO:0000259" key="2">
    <source>
        <dbReference type="Pfam" id="PF00534"/>
    </source>
</evidence>
<dbReference type="Pfam" id="PF13439">
    <property type="entry name" value="Glyco_transf_4"/>
    <property type="match status" value="1"/>
</dbReference>
<dbReference type="InterPro" id="IPR001296">
    <property type="entry name" value="Glyco_trans_1"/>
</dbReference>
<gene>
    <name evidence="4" type="ORF">IEE83_32120</name>
</gene>
<evidence type="ECO:0000313" key="4">
    <source>
        <dbReference type="EMBL" id="MBE9466537.1"/>
    </source>
</evidence>
<sequence>MKYPHTGLFHFCLQLGNAILREIDSEHETVKFYLPESQTGVFGSEAKYQPQHFLHKHLFPKLYEGAIWHCTFQASNYFPSNRKVRIIITIHDLNFLYDSKQTEKNRKRSLALLQKKINRADHIVAISHYVQNDLKTHLVLGEKPTSVIYNGCNVDDSLPIIQPENIPDQPFLFSIGTIVEKKNFHVLPALLKNNNFYLVLAGIEGDQDYVQQIKNEAIKYGVEDRLLFTGPISENDKKWYLSNCKAFLFPSTAEGFGLPVIEAMYFGKPVILSTCTSLPEIGGDFAYYFESFDPESMQNVLKTTLEHFEETMPSGKIRERALSFSWQKAARQYLSIYRDLA</sequence>
<dbReference type="SUPFAM" id="SSF53756">
    <property type="entry name" value="UDP-Glycosyltransferase/glycogen phosphorylase"/>
    <property type="match status" value="1"/>
</dbReference>
<proteinExistence type="predicted"/>
<accession>A0ABR9WM16</accession>
<name>A0ABR9WM16_9BACT</name>
<dbReference type="PANTHER" id="PTHR46401:SF2">
    <property type="entry name" value="GLYCOSYLTRANSFERASE WBBK-RELATED"/>
    <property type="match status" value="1"/>
</dbReference>
<feature type="domain" description="Glycosyl transferase family 1" evidence="2">
    <location>
        <begin position="163"/>
        <end position="306"/>
    </location>
</feature>
<evidence type="ECO:0000313" key="5">
    <source>
        <dbReference type="Proteomes" id="UP000634134"/>
    </source>
</evidence>
<dbReference type="CDD" id="cd03809">
    <property type="entry name" value="GT4_MtfB-like"/>
    <property type="match status" value="1"/>
</dbReference>
<evidence type="ECO:0000259" key="3">
    <source>
        <dbReference type="Pfam" id="PF13439"/>
    </source>
</evidence>
<dbReference type="InterPro" id="IPR028098">
    <property type="entry name" value="Glyco_trans_4-like_N"/>
</dbReference>
<evidence type="ECO:0000256" key="1">
    <source>
        <dbReference type="ARBA" id="ARBA00022679"/>
    </source>
</evidence>
<protein>
    <submittedName>
        <fullName evidence="4">Glycosyltransferase family 4 protein</fullName>
    </submittedName>
</protein>
<dbReference type="Gene3D" id="3.40.50.2000">
    <property type="entry name" value="Glycogen Phosphorylase B"/>
    <property type="match status" value="2"/>
</dbReference>
<reference evidence="5" key="1">
    <citation type="submission" date="2023-07" db="EMBL/GenBank/DDBJ databases">
        <title>Dyadobacter sp. nov 'subterranea' isolated from contaminted grondwater.</title>
        <authorList>
            <person name="Szabo I."/>
            <person name="Al-Omari J."/>
            <person name="Szerdahelyi S.G."/>
            <person name="Rado J."/>
        </authorList>
    </citation>
    <scope>NUCLEOTIDE SEQUENCE [LARGE SCALE GENOMIC DNA]</scope>
    <source>
        <strain evidence="5">UP-52</strain>
    </source>
</reference>